<evidence type="ECO:0000313" key="2">
    <source>
        <dbReference type="Proteomes" id="UP000805193"/>
    </source>
</evidence>
<comment type="caution">
    <text evidence="1">The sequence shown here is derived from an EMBL/GenBank/DDBJ whole genome shotgun (WGS) entry which is preliminary data.</text>
</comment>
<proteinExistence type="predicted"/>
<reference evidence="1 2" key="1">
    <citation type="journal article" date="2020" name="Cell">
        <title>Large-Scale Comparative Analyses of Tick Genomes Elucidate Their Genetic Diversity and Vector Capacities.</title>
        <authorList>
            <consortium name="Tick Genome and Microbiome Consortium (TIGMIC)"/>
            <person name="Jia N."/>
            <person name="Wang J."/>
            <person name="Shi W."/>
            <person name="Du L."/>
            <person name="Sun Y."/>
            <person name="Zhan W."/>
            <person name="Jiang J.F."/>
            <person name="Wang Q."/>
            <person name="Zhang B."/>
            <person name="Ji P."/>
            <person name="Bell-Sakyi L."/>
            <person name="Cui X.M."/>
            <person name="Yuan T.T."/>
            <person name="Jiang B.G."/>
            <person name="Yang W.F."/>
            <person name="Lam T.T."/>
            <person name="Chang Q.C."/>
            <person name="Ding S.J."/>
            <person name="Wang X.J."/>
            <person name="Zhu J.G."/>
            <person name="Ruan X.D."/>
            <person name="Zhao L."/>
            <person name="Wei J.T."/>
            <person name="Ye R.Z."/>
            <person name="Que T.C."/>
            <person name="Du C.H."/>
            <person name="Zhou Y.H."/>
            <person name="Cheng J.X."/>
            <person name="Dai P.F."/>
            <person name="Guo W.B."/>
            <person name="Han X.H."/>
            <person name="Huang E.J."/>
            <person name="Li L.F."/>
            <person name="Wei W."/>
            <person name="Gao Y.C."/>
            <person name="Liu J.Z."/>
            <person name="Shao H.Z."/>
            <person name="Wang X."/>
            <person name="Wang C.C."/>
            <person name="Yang T.C."/>
            <person name="Huo Q.B."/>
            <person name="Li W."/>
            <person name="Chen H.Y."/>
            <person name="Chen S.E."/>
            <person name="Zhou L.G."/>
            <person name="Ni X.B."/>
            <person name="Tian J.H."/>
            <person name="Sheng Y."/>
            <person name="Liu T."/>
            <person name="Pan Y.S."/>
            <person name="Xia L.Y."/>
            <person name="Li J."/>
            <person name="Zhao F."/>
            <person name="Cao W.C."/>
        </authorList>
    </citation>
    <scope>NUCLEOTIDE SEQUENCE [LARGE SCALE GENOMIC DNA]</scope>
    <source>
        <strain evidence="1">Iper-2018</strain>
    </source>
</reference>
<name>A0AC60QAX3_IXOPE</name>
<accession>A0AC60QAX3</accession>
<sequence length="207" mass="22036">MPPPDDTPIIKSTPVISPRPEEEESVTRQAGKPAGLRGLADWSVRGASGAGDGGARPRMQTEADWRELVSWTELDGRPTRPIAPYGSLTRISRFMGHKGVRAAAGLRFTSDTQFRPALADPRDYLARSRSQLPACGLDGPISDVNSDSATSALAKAQRSVGMGATRALNWVMRAFLPVLDVHTISGTPKKDPGARVRRPAASSSGVP</sequence>
<dbReference type="EMBL" id="JABSTQ010009337">
    <property type="protein sequence ID" value="KAG0430287.1"/>
    <property type="molecule type" value="Genomic_DNA"/>
</dbReference>
<keyword evidence="2" id="KW-1185">Reference proteome</keyword>
<evidence type="ECO:0000313" key="1">
    <source>
        <dbReference type="EMBL" id="KAG0430287.1"/>
    </source>
</evidence>
<gene>
    <name evidence="1" type="ORF">HPB47_022817</name>
</gene>
<organism evidence="1 2">
    <name type="scientific">Ixodes persulcatus</name>
    <name type="common">Taiga tick</name>
    <dbReference type="NCBI Taxonomy" id="34615"/>
    <lineage>
        <taxon>Eukaryota</taxon>
        <taxon>Metazoa</taxon>
        <taxon>Ecdysozoa</taxon>
        <taxon>Arthropoda</taxon>
        <taxon>Chelicerata</taxon>
        <taxon>Arachnida</taxon>
        <taxon>Acari</taxon>
        <taxon>Parasitiformes</taxon>
        <taxon>Ixodida</taxon>
        <taxon>Ixodoidea</taxon>
        <taxon>Ixodidae</taxon>
        <taxon>Ixodinae</taxon>
        <taxon>Ixodes</taxon>
    </lineage>
</organism>
<dbReference type="Proteomes" id="UP000805193">
    <property type="component" value="Unassembled WGS sequence"/>
</dbReference>
<protein>
    <submittedName>
        <fullName evidence="1">Uncharacterized protein</fullName>
    </submittedName>
</protein>